<dbReference type="InterPro" id="IPR011993">
    <property type="entry name" value="PH-like_dom_sf"/>
</dbReference>
<comment type="caution">
    <text evidence="3">The sequence shown here is derived from an EMBL/GenBank/DDBJ whole genome shotgun (WGS) entry which is preliminary data.</text>
</comment>
<dbReference type="Gene3D" id="2.30.29.30">
    <property type="entry name" value="Pleckstrin-homology domain (PH domain)/Phosphotyrosine-binding domain (PTB)"/>
    <property type="match status" value="2"/>
</dbReference>
<dbReference type="CDD" id="cd00821">
    <property type="entry name" value="PH"/>
    <property type="match status" value="2"/>
</dbReference>
<feature type="region of interest" description="Disordered" evidence="1">
    <location>
        <begin position="117"/>
        <end position="200"/>
    </location>
</feature>
<reference evidence="3 4" key="1">
    <citation type="journal article" date="2015" name="PLoS Pathog.">
        <title>Leptomonas seymouri: Adaptations to the Dixenous Life Cycle Analyzed by Genome Sequencing, Transcriptome Profiling and Co-infection with Leishmania donovani.</title>
        <authorList>
            <person name="Kraeva N."/>
            <person name="Butenko A."/>
            <person name="Hlavacova J."/>
            <person name="Kostygov A."/>
            <person name="Myskova J."/>
            <person name="Grybchuk D."/>
            <person name="Lestinova T."/>
            <person name="Votypka J."/>
            <person name="Volf P."/>
            <person name="Opperdoes F."/>
            <person name="Flegontov P."/>
            <person name="Lukes J."/>
            <person name="Yurchenko V."/>
        </authorList>
    </citation>
    <scope>NUCLEOTIDE SEQUENCE [LARGE SCALE GENOMIC DNA]</scope>
    <source>
        <strain evidence="3 4">ATCC 30220</strain>
    </source>
</reference>
<dbReference type="OMA" id="KKMEWRF"/>
<protein>
    <recommendedName>
        <fullName evidence="2">PH domain-containing protein</fullName>
    </recommendedName>
</protein>
<feature type="domain" description="PH" evidence="2">
    <location>
        <begin position="226"/>
        <end position="321"/>
    </location>
</feature>
<dbReference type="InterPro" id="IPR015915">
    <property type="entry name" value="Kelch-typ_b-propeller"/>
</dbReference>
<dbReference type="SMART" id="SM00233">
    <property type="entry name" value="PH"/>
    <property type="match status" value="2"/>
</dbReference>
<evidence type="ECO:0000259" key="2">
    <source>
        <dbReference type="PROSITE" id="PS50003"/>
    </source>
</evidence>
<dbReference type="EMBL" id="LJSK01000006">
    <property type="protein sequence ID" value="KPI90369.1"/>
    <property type="molecule type" value="Genomic_DNA"/>
</dbReference>
<evidence type="ECO:0000313" key="3">
    <source>
        <dbReference type="EMBL" id="KPI90369.1"/>
    </source>
</evidence>
<dbReference type="OrthoDB" id="270943at2759"/>
<proteinExistence type="predicted"/>
<dbReference type="AlphaFoldDB" id="A0A0N0P8V2"/>
<feature type="domain" description="PH" evidence="2">
    <location>
        <begin position="17"/>
        <end position="114"/>
    </location>
</feature>
<feature type="compositionally biased region" description="Polar residues" evidence="1">
    <location>
        <begin position="117"/>
        <end position="148"/>
    </location>
</feature>
<name>A0A0N0P8V2_LEPSE</name>
<dbReference type="VEuPathDB" id="TriTrypDB:Lsey_0006_0030"/>
<evidence type="ECO:0000256" key="1">
    <source>
        <dbReference type="SAM" id="MobiDB-lite"/>
    </source>
</evidence>
<organism evidence="3 4">
    <name type="scientific">Leptomonas seymouri</name>
    <dbReference type="NCBI Taxonomy" id="5684"/>
    <lineage>
        <taxon>Eukaryota</taxon>
        <taxon>Discoba</taxon>
        <taxon>Euglenozoa</taxon>
        <taxon>Kinetoplastea</taxon>
        <taxon>Metakinetoplastina</taxon>
        <taxon>Trypanosomatida</taxon>
        <taxon>Trypanosomatidae</taxon>
        <taxon>Leishmaniinae</taxon>
        <taxon>Leptomonas</taxon>
    </lineage>
</organism>
<keyword evidence="4" id="KW-1185">Reference proteome</keyword>
<dbReference type="Proteomes" id="UP000038009">
    <property type="component" value="Unassembled WGS sequence"/>
</dbReference>
<evidence type="ECO:0000313" key="4">
    <source>
        <dbReference type="Proteomes" id="UP000038009"/>
    </source>
</evidence>
<feature type="compositionally biased region" description="Basic and acidic residues" evidence="1">
    <location>
        <begin position="173"/>
        <end position="182"/>
    </location>
</feature>
<sequence>MLHPSSSSAAMAAPGTRVFLSSWLDKKMEWRFVYEHRYFILDGTRLSYRLEEHSAEKRSGTITSFEPCRESSGDASSNGYCFTVWLLEGGSWYLRAATKDIYDSWSRAIMTVLVPSTTPSAAPSENGDGQHSRVTSSIPEGSLLTASGPSAHHLGNEGIGLTPAAGRSQTPARKMDAERHDTSNGSTPARDNGVNDSECTSSLTATTAAAVATSSHNADPLVSAQDAVLLSSMVEKEKAWRGQWKPRYMELREGRLLIIRSSAASTSERQRYVLEAVDPSPLNAQATWMLISTSTGVRFWVRFGSVEERQRWLTVCGRLLLTECSWHWMPLAEDDAGRSWRLRQATSGSYDGLHMHYHCATMVPSFRSEVWCPSLFVFGGCDRWCKSLFNPQARAFLPHADSAHTNGRLAALELAGPHLVSPLQPAPFKEAPHALVRPLPRYGATLTCLPVVAPRPGDLTINKKTEMGGDVERTSAAAEDGPAPAHETELLGARVVLLGGLIGGGYQPPTTELWNLWRSKAACVPGVELRWGRQDLPSYELPNLAFHDAVYVPWGPHAPSQDLLTAAQPHDGFLLVTGGLDVEYRSRAECYAVVWNYATSNSASATSMDAEERAYTALPAAYAFGQLPEPRAFHRMAVLEEGTVVLVGGRSVENAPATQSVLTLAPEVWQRAAKLWCPHPLCPTDPTEQNSRVPVESAPHQSENWCSISSDDDHAPHKAPNIEDDDADAPASPWRRAHFDITPLPNNGSTASPSTAQQLVKELPKEMGDVAVAATGSGRRVVVMGQVTQPRQDVKLYLLDFEPLYCGPSKISAGEQFAPGTRRVRCHEVVLFVGAVPNRVVGITLHIFNGYLYVMGGCTVDKSKADAYDLCGPLRILLE</sequence>
<feature type="compositionally biased region" description="Polar residues" evidence="1">
    <location>
        <begin position="699"/>
        <end position="709"/>
    </location>
</feature>
<dbReference type="PROSITE" id="PS50003">
    <property type="entry name" value="PH_DOMAIN"/>
    <property type="match status" value="2"/>
</dbReference>
<dbReference type="InterPro" id="IPR001849">
    <property type="entry name" value="PH_domain"/>
</dbReference>
<dbReference type="SUPFAM" id="SSF50729">
    <property type="entry name" value="PH domain-like"/>
    <property type="match status" value="2"/>
</dbReference>
<feature type="region of interest" description="Disordered" evidence="1">
    <location>
        <begin position="684"/>
        <end position="731"/>
    </location>
</feature>
<accession>A0A0N0P8V2</accession>
<dbReference type="Gene3D" id="2.120.10.80">
    <property type="entry name" value="Kelch-type beta propeller"/>
    <property type="match status" value="1"/>
</dbReference>
<gene>
    <name evidence="3" type="ORF">ABL78_0445</name>
</gene>
<dbReference type="SUPFAM" id="SSF117281">
    <property type="entry name" value="Kelch motif"/>
    <property type="match status" value="1"/>
</dbReference>